<proteinExistence type="predicted"/>
<feature type="non-terminal residue" evidence="2">
    <location>
        <position position="1"/>
    </location>
</feature>
<evidence type="ECO:0000256" key="1">
    <source>
        <dbReference type="SAM" id="MobiDB-lite"/>
    </source>
</evidence>
<comment type="caution">
    <text evidence="2">The sequence shown here is derived from an EMBL/GenBank/DDBJ whole genome shotgun (WGS) entry which is preliminary data.</text>
</comment>
<evidence type="ECO:0000313" key="2">
    <source>
        <dbReference type="EMBL" id="KAK7504326.1"/>
    </source>
</evidence>
<protein>
    <submittedName>
        <fullName evidence="2">Uncharacterized protein</fullName>
    </submittedName>
</protein>
<reference evidence="2 3" key="1">
    <citation type="journal article" date="2023" name="Sci. Data">
        <title>Genome assembly of the Korean intertidal mud-creeper Batillaria attramentaria.</title>
        <authorList>
            <person name="Patra A.K."/>
            <person name="Ho P.T."/>
            <person name="Jun S."/>
            <person name="Lee S.J."/>
            <person name="Kim Y."/>
            <person name="Won Y.J."/>
        </authorList>
    </citation>
    <scope>NUCLEOTIDE SEQUENCE [LARGE SCALE GENOMIC DNA]</scope>
    <source>
        <strain evidence="2">Wonlab-2016</strain>
    </source>
</reference>
<gene>
    <name evidence="2" type="ORF">BaRGS_00004630</name>
</gene>
<dbReference type="Proteomes" id="UP001519460">
    <property type="component" value="Unassembled WGS sequence"/>
</dbReference>
<keyword evidence="3" id="KW-1185">Reference proteome</keyword>
<organism evidence="2 3">
    <name type="scientific">Batillaria attramentaria</name>
    <dbReference type="NCBI Taxonomy" id="370345"/>
    <lineage>
        <taxon>Eukaryota</taxon>
        <taxon>Metazoa</taxon>
        <taxon>Spiralia</taxon>
        <taxon>Lophotrochozoa</taxon>
        <taxon>Mollusca</taxon>
        <taxon>Gastropoda</taxon>
        <taxon>Caenogastropoda</taxon>
        <taxon>Sorbeoconcha</taxon>
        <taxon>Cerithioidea</taxon>
        <taxon>Batillariidae</taxon>
        <taxon>Batillaria</taxon>
    </lineage>
</organism>
<dbReference type="EMBL" id="JACVVK020000016">
    <property type="protein sequence ID" value="KAK7504326.1"/>
    <property type="molecule type" value="Genomic_DNA"/>
</dbReference>
<name>A0ABD0LXY3_9CAEN</name>
<evidence type="ECO:0000313" key="3">
    <source>
        <dbReference type="Proteomes" id="UP001519460"/>
    </source>
</evidence>
<feature type="region of interest" description="Disordered" evidence="1">
    <location>
        <begin position="56"/>
        <end position="83"/>
    </location>
</feature>
<dbReference type="AlphaFoldDB" id="A0ABD0LXY3"/>
<sequence length="125" mass="13225">CSAMSCFYSHCVSAGVGVAAVGRVAAAVRDRPSGAEANRPAVLPLPLVLPTATLSLQLPGRPAAQTPPGSRPRAETRIPRSWQPLTTHDWSAQPYACPRSTLETRGRGERDSLLETGCVRGVFGF</sequence>
<accession>A0ABD0LXY3</accession>